<sequence length="188" mass="21934">MKRAGRQFVEPIREKEKINLMKQYLAEQSYRNYFIFVFGINTGLYLSDILALRVKDIRDKDYIKVDENGSGRIRTIVFSNGLKKEISKYTDHKKEEQLLFPSRKGDKPIGRQTIWRFINDAAKVSGVSGNIGAHTMRKTYGYHLYERTQDAVSLQMEFGHKYPSDSLRYIGMDEKTIIRVSRKLAVQI</sequence>
<dbReference type="SUPFAM" id="SSF56349">
    <property type="entry name" value="DNA breaking-rejoining enzymes"/>
    <property type="match status" value="1"/>
</dbReference>
<feature type="domain" description="Tyr recombinase" evidence="3">
    <location>
        <begin position="7"/>
        <end position="182"/>
    </location>
</feature>
<reference evidence="4" key="2">
    <citation type="submission" date="2022-12" db="EMBL/GenBank/DDBJ databases">
        <authorList>
            <person name="Dechsakulwatana C."/>
            <person name="Rungsihiranrut A."/>
            <person name="Muangchinda C."/>
            <person name="Ningthoujam R."/>
            <person name="Klankeo P."/>
            <person name="Pinyakong O."/>
        </authorList>
    </citation>
    <scope>NUCLEOTIDE SEQUENCE</scope>
    <source>
        <strain evidence="4">TL01-2</strain>
    </source>
</reference>
<dbReference type="InterPro" id="IPR011010">
    <property type="entry name" value="DNA_brk_join_enz"/>
</dbReference>
<evidence type="ECO:0000256" key="2">
    <source>
        <dbReference type="SAM" id="Phobius"/>
    </source>
</evidence>
<evidence type="ECO:0000256" key="1">
    <source>
        <dbReference type="ARBA" id="ARBA00023172"/>
    </source>
</evidence>
<dbReference type="GO" id="GO:0003677">
    <property type="term" value="F:DNA binding"/>
    <property type="evidence" value="ECO:0007669"/>
    <property type="project" value="InterPro"/>
</dbReference>
<proteinExistence type="predicted"/>
<dbReference type="InterPro" id="IPR002104">
    <property type="entry name" value="Integrase_catalytic"/>
</dbReference>
<dbReference type="RefSeq" id="WP_316911176.1">
    <property type="nucleotide sequence ID" value="NZ_JAPTGD010000002.1"/>
</dbReference>
<dbReference type="PANTHER" id="PTHR30349:SF82">
    <property type="entry name" value="INTEGRASE_RECOMBINASE YOEC-RELATED"/>
    <property type="match status" value="1"/>
</dbReference>
<organism evidence="4 5">
    <name type="scientific">Priestia aryabhattai</name>
    <name type="common">Bacillus aryabhattai</name>
    <dbReference type="NCBI Taxonomy" id="412384"/>
    <lineage>
        <taxon>Bacteria</taxon>
        <taxon>Bacillati</taxon>
        <taxon>Bacillota</taxon>
        <taxon>Bacilli</taxon>
        <taxon>Bacillales</taxon>
        <taxon>Bacillaceae</taxon>
        <taxon>Priestia</taxon>
    </lineage>
</organism>
<dbReference type="PANTHER" id="PTHR30349">
    <property type="entry name" value="PHAGE INTEGRASE-RELATED"/>
    <property type="match status" value="1"/>
</dbReference>
<reference evidence="4" key="1">
    <citation type="journal article" date="2022" name="J Environ Chem Eng">
        <title>Biodegradation of petroleum oil using a constructed nonpathogenic and heavy metal-tolerant bacterial consortium isolated from marine sponges.</title>
        <authorList>
            <person name="Dechsakulwatana C."/>
            <person name="Rungsihiranrut A."/>
            <person name="Muangchinda C."/>
            <person name="Ningthoujam R."/>
            <person name="Klankeo P."/>
            <person name="Pinyakong O."/>
        </authorList>
    </citation>
    <scope>NUCLEOTIDE SEQUENCE</scope>
    <source>
        <strain evidence="4">TL01-2</strain>
    </source>
</reference>
<dbReference type="InterPro" id="IPR013762">
    <property type="entry name" value="Integrase-like_cat_sf"/>
</dbReference>
<dbReference type="Pfam" id="PF00589">
    <property type="entry name" value="Phage_integrase"/>
    <property type="match status" value="1"/>
</dbReference>
<dbReference type="AlphaFoldDB" id="A0AAX6NDR6"/>
<dbReference type="GO" id="GO:0015074">
    <property type="term" value="P:DNA integration"/>
    <property type="evidence" value="ECO:0007669"/>
    <property type="project" value="InterPro"/>
</dbReference>
<dbReference type="Proteomes" id="UP001269400">
    <property type="component" value="Unassembled WGS sequence"/>
</dbReference>
<keyword evidence="1" id="KW-0233">DNA recombination</keyword>
<feature type="transmembrane region" description="Helical" evidence="2">
    <location>
        <begin position="33"/>
        <end position="54"/>
    </location>
</feature>
<keyword evidence="2" id="KW-1133">Transmembrane helix</keyword>
<evidence type="ECO:0000313" key="4">
    <source>
        <dbReference type="EMBL" id="MDU9693959.1"/>
    </source>
</evidence>
<gene>
    <name evidence="4" type="ORF">O0Q50_22520</name>
</gene>
<comment type="caution">
    <text evidence="4">The sequence shown here is derived from an EMBL/GenBank/DDBJ whole genome shotgun (WGS) entry which is preliminary data.</text>
</comment>
<evidence type="ECO:0000313" key="5">
    <source>
        <dbReference type="Proteomes" id="UP001269400"/>
    </source>
</evidence>
<evidence type="ECO:0000259" key="3">
    <source>
        <dbReference type="PROSITE" id="PS51898"/>
    </source>
</evidence>
<accession>A0AAX6NDR6</accession>
<dbReference type="InterPro" id="IPR050090">
    <property type="entry name" value="Tyrosine_recombinase_XerCD"/>
</dbReference>
<dbReference type="PROSITE" id="PS51898">
    <property type="entry name" value="TYR_RECOMBINASE"/>
    <property type="match status" value="1"/>
</dbReference>
<dbReference type="GO" id="GO:0006310">
    <property type="term" value="P:DNA recombination"/>
    <property type="evidence" value="ECO:0007669"/>
    <property type="project" value="UniProtKB-KW"/>
</dbReference>
<keyword evidence="2" id="KW-0812">Transmembrane</keyword>
<dbReference type="EMBL" id="JAPTGD010000002">
    <property type="protein sequence ID" value="MDU9693959.1"/>
    <property type="molecule type" value="Genomic_DNA"/>
</dbReference>
<name>A0AAX6NDR6_PRIAR</name>
<dbReference type="Gene3D" id="1.10.443.10">
    <property type="entry name" value="Intergrase catalytic core"/>
    <property type="match status" value="1"/>
</dbReference>
<keyword evidence="2" id="KW-0472">Membrane</keyword>
<protein>
    <submittedName>
        <fullName evidence="4">Tyrosine-type recombinase/integrase</fullName>
    </submittedName>
</protein>